<comment type="caution">
    <text evidence="1">The sequence shown here is derived from an EMBL/GenBank/DDBJ whole genome shotgun (WGS) entry which is preliminary data.</text>
</comment>
<gene>
    <name evidence="1" type="ORF">HMPREF1325_0415</name>
</gene>
<organism evidence="1 2">
    <name type="scientific">Treponema socranskii subsp. socranskii VPI DR56BR1116 = ATCC 35536</name>
    <dbReference type="NCBI Taxonomy" id="1125725"/>
    <lineage>
        <taxon>Bacteria</taxon>
        <taxon>Pseudomonadati</taxon>
        <taxon>Spirochaetota</taxon>
        <taxon>Spirochaetia</taxon>
        <taxon>Spirochaetales</taxon>
        <taxon>Treponemataceae</taxon>
        <taxon>Treponema</taxon>
    </lineage>
</organism>
<proteinExistence type="predicted"/>
<reference evidence="1 2" key="1">
    <citation type="submission" date="2013-08" db="EMBL/GenBank/DDBJ databases">
        <authorList>
            <person name="Durkin A.S."/>
            <person name="Haft D.R."/>
            <person name="McCorrison J."/>
            <person name="Torralba M."/>
            <person name="Gillis M."/>
            <person name="Haft D.H."/>
            <person name="Methe B."/>
            <person name="Sutton G."/>
            <person name="Nelson K.E."/>
        </authorList>
    </citation>
    <scope>NUCLEOTIDE SEQUENCE [LARGE SCALE GENOMIC DNA]</scope>
    <source>
        <strain evidence="1 2">VPI DR56BR1116</strain>
    </source>
</reference>
<dbReference type="Proteomes" id="UP000016412">
    <property type="component" value="Unassembled WGS sequence"/>
</dbReference>
<name>U1FJV5_TRESO</name>
<accession>U1FJV5</accession>
<dbReference type="EMBL" id="AUZJ01000049">
    <property type="protein sequence ID" value="ERF60078.1"/>
    <property type="molecule type" value="Genomic_DNA"/>
</dbReference>
<evidence type="ECO:0000313" key="2">
    <source>
        <dbReference type="Proteomes" id="UP000016412"/>
    </source>
</evidence>
<evidence type="ECO:0000313" key="1">
    <source>
        <dbReference type="EMBL" id="ERF60078.1"/>
    </source>
</evidence>
<protein>
    <submittedName>
        <fullName evidence="1">Uncharacterized protein</fullName>
    </submittedName>
</protein>
<sequence>MAGTALKLLCEPTAFEKVIKEFNAGSLKEPYLWPIPQKAKPPIPKNKKRYK</sequence>
<dbReference type="AlphaFoldDB" id="U1FJV5"/>
<dbReference type="STRING" id="1125725.HMPREF1325_0415"/>